<reference evidence="2 3" key="1">
    <citation type="submission" date="2019-07" db="EMBL/GenBank/DDBJ databases">
        <title>Genomic Encyclopedia of Archaeal and Bacterial Type Strains, Phase II (KMG-II): from individual species to whole genera.</title>
        <authorList>
            <person name="Goeker M."/>
        </authorList>
    </citation>
    <scope>NUCLEOTIDE SEQUENCE [LARGE SCALE GENOMIC DNA]</scope>
    <source>
        <strain evidence="2 3">DSM 17527</strain>
    </source>
</reference>
<dbReference type="NCBIfam" id="TIGR04123">
    <property type="entry name" value="P_estr_lig_assc"/>
    <property type="match status" value="1"/>
</dbReference>
<dbReference type="Pfam" id="PF00149">
    <property type="entry name" value="Metallophos"/>
    <property type="match status" value="1"/>
</dbReference>
<name>A0A5S5CA43_9FLAO</name>
<dbReference type="InterPro" id="IPR024173">
    <property type="entry name" value="Pesterase_MJ0037-like"/>
</dbReference>
<evidence type="ECO:0000313" key="2">
    <source>
        <dbReference type="EMBL" id="TYP76177.1"/>
    </source>
</evidence>
<dbReference type="PIRSF" id="PIRSF000887">
    <property type="entry name" value="Pesterase_MJ0037"/>
    <property type="match status" value="1"/>
</dbReference>
<dbReference type="InterPro" id="IPR026336">
    <property type="entry name" value="PdeM-like"/>
</dbReference>
<dbReference type="OrthoDB" id="9795838at2"/>
<evidence type="ECO:0000259" key="1">
    <source>
        <dbReference type="Pfam" id="PF00149"/>
    </source>
</evidence>
<dbReference type="CDD" id="cd07391">
    <property type="entry name" value="MPP_PF1019"/>
    <property type="match status" value="1"/>
</dbReference>
<dbReference type="InterPro" id="IPR029052">
    <property type="entry name" value="Metallo-depent_PP-like"/>
</dbReference>
<protein>
    <submittedName>
        <fullName evidence="2">Putative phosphoesterase</fullName>
    </submittedName>
</protein>
<dbReference type="PANTHER" id="PTHR39323:SF1">
    <property type="entry name" value="BLR1149 PROTEIN"/>
    <property type="match status" value="1"/>
</dbReference>
<dbReference type="InterPro" id="IPR004843">
    <property type="entry name" value="Calcineurin-like_PHP"/>
</dbReference>
<organism evidence="2 3">
    <name type="scientific">Aquimarina intermedia</name>
    <dbReference type="NCBI Taxonomy" id="350814"/>
    <lineage>
        <taxon>Bacteria</taxon>
        <taxon>Pseudomonadati</taxon>
        <taxon>Bacteroidota</taxon>
        <taxon>Flavobacteriia</taxon>
        <taxon>Flavobacteriales</taxon>
        <taxon>Flavobacteriaceae</taxon>
        <taxon>Aquimarina</taxon>
    </lineage>
</organism>
<sequence>MPDSHKILNNTFSFHPCGGLYWHETDMLLIADVHLGKVSHFRKHGSAVPQKAIQKNFDRLDAIIKQFDPAVITFMGDLFHSSLNNEWHLFEGWVAKHSNRKIILIAGNHDIISPLKYETLQIHISDEWAIGNFLLTHHPETREGFFNLCGHIHPGVKLQGLGRQVLKLPCYFKTADQMILPAFGEFTGLYVLNPEETDEVFALTKDDVIKVN</sequence>
<dbReference type="GO" id="GO:0016787">
    <property type="term" value="F:hydrolase activity"/>
    <property type="evidence" value="ECO:0007669"/>
    <property type="project" value="InterPro"/>
</dbReference>
<dbReference type="Gene3D" id="3.60.21.10">
    <property type="match status" value="1"/>
</dbReference>
<feature type="domain" description="Calcineurin-like phosphoesterase" evidence="1">
    <location>
        <begin position="28"/>
        <end position="122"/>
    </location>
</feature>
<dbReference type="RefSeq" id="WP_148781773.1">
    <property type="nucleotide sequence ID" value="NZ_VNHU01000002.1"/>
</dbReference>
<comment type="caution">
    <text evidence="2">The sequence shown here is derived from an EMBL/GenBank/DDBJ whole genome shotgun (WGS) entry which is preliminary data.</text>
</comment>
<accession>A0A5S5CA43</accession>
<dbReference type="SUPFAM" id="SSF56300">
    <property type="entry name" value="Metallo-dependent phosphatases"/>
    <property type="match status" value="1"/>
</dbReference>
<gene>
    <name evidence="2" type="ORF">BD809_102394</name>
</gene>
<dbReference type="Proteomes" id="UP000324376">
    <property type="component" value="Unassembled WGS sequence"/>
</dbReference>
<proteinExistence type="predicted"/>
<keyword evidence="3" id="KW-1185">Reference proteome</keyword>
<dbReference type="EMBL" id="VNHU01000002">
    <property type="protein sequence ID" value="TYP76177.1"/>
    <property type="molecule type" value="Genomic_DNA"/>
</dbReference>
<dbReference type="AlphaFoldDB" id="A0A5S5CA43"/>
<dbReference type="PANTHER" id="PTHR39323">
    <property type="entry name" value="BLR1149 PROTEIN"/>
    <property type="match status" value="1"/>
</dbReference>
<evidence type="ECO:0000313" key="3">
    <source>
        <dbReference type="Proteomes" id="UP000324376"/>
    </source>
</evidence>